<evidence type="ECO:0000256" key="2">
    <source>
        <dbReference type="ARBA" id="ARBA00023015"/>
    </source>
</evidence>
<comment type="caution">
    <text evidence="8">The sequence shown here is derived from an EMBL/GenBank/DDBJ whole genome shotgun (WGS) entry which is preliminary data.</text>
</comment>
<dbReference type="InterPro" id="IPR007627">
    <property type="entry name" value="RNA_pol_sigma70_r2"/>
</dbReference>
<dbReference type="Pfam" id="PF08281">
    <property type="entry name" value="Sigma70_r4_2"/>
    <property type="match status" value="1"/>
</dbReference>
<gene>
    <name evidence="8" type="ORF">E8A74_35890</name>
</gene>
<dbReference type="NCBIfam" id="TIGR02937">
    <property type="entry name" value="sigma70-ECF"/>
    <property type="match status" value="1"/>
</dbReference>
<keyword evidence="3" id="KW-0731">Sigma factor</keyword>
<dbReference type="Proteomes" id="UP000309215">
    <property type="component" value="Unassembled WGS sequence"/>
</dbReference>
<dbReference type="InterPro" id="IPR013249">
    <property type="entry name" value="RNA_pol_sigma70_r4_t2"/>
</dbReference>
<dbReference type="AlphaFoldDB" id="A0A4U1IZC2"/>
<keyword evidence="2" id="KW-0805">Transcription regulation</keyword>
<dbReference type="SUPFAM" id="SSF88659">
    <property type="entry name" value="Sigma3 and sigma4 domains of RNA polymerase sigma factors"/>
    <property type="match status" value="1"/>
</dbReference>
<keyword evidence="9" id="KW-1185">Reference proteome</keyword>
<dbReference type="InterPro" id="IPR014284">
    <property type="entry name" value="RNA_pol_sigma-70_dom"/>
</dbReference>
<comment type="similarity">
    <text evidence="1">Belongs to the sigma-70 factor family. ECF subfamily.</text>
</comment>
<dbReference type="EMBL" id="SSMQ01000051">
    <property type="protein sequence ID" value="TKC99970.1"/>
    <property type="molecule type" value="Genomic_DNA"/>
</dbReference>
<dbReference type="Gene3D" id="1.10.10.10">
    <property type="entry name" value="Winged helix-like DNA-binding domain superfamily/Winged helix DNA-binding domain"/>
    <property type="match status" value="1"/>
</dbReference>
<keyword evidence="4" id="KW-0238">DNA-binding</keyword>
<dbReference type="InterPro" id="IPR013325">
    <property type="entry name" value="RNA_pol_sigma_r2"/>
</dbReference>
<dbReference type="GO" id="GO:0003677">
    <property type="term" value="F:DNA binding"/>
    <property type="evidence" value="ECO:0007669"/>
    <property type="project" value="UniProtKB-KW"/>
</dbReference>
<accession>A0A4U1IZC2</accession>
<dbReference type="GO" id="GO:0006352">
    <property type="term" value="P:DNA-templated transcription initiation"/>
    <property type="evidence" value="ECO:0007669"/>
    <property type="project" value="InterPro"/>
</dbReference>
<organism evidence="8 9">
    <name type="scientific">Polyangium fumosum</name>
    <dbReference type="NCBI Taxonomy" id="889272"/>
    <lineage>
        <taxon>Bacteria</taxon>
        <taxon>Pseudomonadati</taxon>
        <taxon>Myxococcota</taxon>
        <taxon>Polyangia</taxon>
        <taxon>Polyangiales</taxon>
        <taxon>Polyangiaceae</taxon>
        <taxon>Polyangium</taxon>
    </lineage>
</organism>
<dbReference type="InterPro" id="IPR013324">
    <property type="entry name" value="RNA_pol_sigma_r3/r4-like"/>
</dbReference>
<dbReference type="SUPFAM" id="SSF88946">
    <property type="entry name" value="Sigma2 domain of RNA polymerase sigma factors"/>
    <property type="match status" value="1"/>
</dbReference>
<reference evidence="8 9" key="1">
    <citation type="submission" date="2019-04" db="EMBL/GenBank/DDBJ databases">
        <authorList>
            <person name="Li Y."/>
            <person name="Wang J."/>
        </authorList>
    </citation>
    <scope>NUCLEOTIDE SEQUENCE [LARGE SCALE GENOMIC DNA]</scope>
    <source>
        <strain evidence="8 9">DSM 14668</strain>
    </source>
</reference>
<feature type="domain" description="RNA polymerase sigma factor 70 region 4 type 2" evidence="7">
    <location>
        <begin position="118"/>
        <end position="170"/>
    </location>
</feature>
<evidence type="ECO:0000256" key="5">
    <source>
        <dbReference type="ARBA" id="ARBA00023163"/>
    </source>
</evidence>
<keyword evidence="5" id="KW-0804">Transcription</keyword>
<dbReference type="Pfam" id="PF04542">
    <property type="entry name" value="Sigma70_r2"/>
    <property type="match status" value="1"/>
</dbReference>
<name>A0A4U1IZC2_9BACT</name>
<dbReference type="Gene3D" id="1.10.1740.10">
    <property type="match status" value="1"/>
</dbReference>
<evidence type="ECO:0000313" key="9">
    <source>
        <dbReference type="Proteomes" id="UP000309215"/>
    </source>
</evidence>
<evidence type="ECO:0000256" key="4">
    <source>
        <dbReference type="ARBA" id="ARBA00023125"/>
    </source>
</evidence>
<dbReference type="InterPro" id="IPR039425">
    <property type="entry name" value="RNA_pol_sigma-70-like"/>
</dbReference>
<dbReference type="InterPro" id="IPR036388">
    <property type="entry name" value="WH-like_DNA-bd_sf"/>
</dbReference>
<protein>
    <submittedName>
        <fullName evidence="8">Sigma-70 family RNA polymerase sigma factor</fullName>
    </submittedName>
</protein>
<dbReference type="RefSeq" id="WP_136933605.1">
    <property type="nucleotide sequence ID" value="NZ_SSMQ01000051.1"/>
</dbReference>
<dbReference type="GO" id="GO:0016987">
    <property type="term" value="F:sigma factor activity"/>
    <property type="evidence" value="ECO:0007669"/>
    <property type="project" value="UniProtKB-KW"/>
</dbReference>
<dbReference type="OrthoDB" id="9803470at2"/>
<dbReference type="PANTHER" id="PTHR43133:SF8">
    <property type="entry name" value="RNA POLYMERASE SIGMA FACTOR HI_1459-RELATED"/>
    <property type="match status" value="1"/>
</dbReference>
<feature type="domain" description="RNA polymerase sigma-70 region 2" evidence="6">
    <location>
        <begin position="27"/>
        <end position="89"/>
    </location>
</feature>
<dbReference type="PANTHER" id="PTHR43133">
    <property type="entry name" value="RNA POLYMERASE ECF-TYPE SIGMA FACTO"/>
    <property type="match status" value="1"/>
</dbReference>
<proteinExistence type="inferred from homology"/>
<evidence type="ECO:0000259" key="7">
    <source>
        <dbReference type="Pfam" id="PF08281"/>
    </source>
</evidence>
<evidence type="ECO:0000313" key="8">
    <source>
        <dbReference type="EMBL" id="TKC99970.1"/>
    </source>
</evidence>
<sequence length="205" mass="22575">MADPRPTAETTAALPVEGDVARVLVDNHRAFLAFLERRLGDRALAEDILQEAFTRGLQRLDTLQKDESAIAWFYRLLRNAVVDHRRRQGSARRALDAFASEVEDHAEPNQEVRGAICQCVTRLAKTLKPEYRAALERIEVEGVAVKDFADEQGITPSNAAVRVFRAREALRKQVAISCGTCAEHGCVDCTCDPEAHAHGGCAPKA</sequence>
<evidence type="ECO:0000259" key="6">
    <source>
        <dbReference type="Pfam" id="PF04542"/>
    </source>
</evidence>
<evidence type="ECO:0000256" key="1">
    <source>
        <dbReference type="ARBA" id="ARBA00010641"/>
    </source>
</evidence>
<evidence type="ECO:0000256" key="3">
    <source>
        <dbReference type="ARBA" id="ARBA00023082"/>
    </source>
</evidence>